<keyword evidence="1" id="KW-0812">Transmembrane</keyword>
<keyword evidence="1" id="KW-1133">Transmembrane helix</keyword>
<name>A0A078MKL6_9BACL</name>
<dbReference type="PATRIC" id="fig|1461583.4.peg.2630"/>
<dbReference type="HOGENOM" id="CLU_645285_0_0_9"/>
<evidence type="ECO:0000313" key="2">
    <source>
        <dbReference type="EMBL" id="CEA05977.1"/>
    </source>
</evidence>
<organism evidence="2">
    <name type="scientific">Metalysinibacillus saudimassiliensis</name>
    <dbReference type="NCBI Taxonomy" id="1461583"/>
    <lineage>
        <taxon>Bacteria</taxon>
        <taxon>Bacillati</taxon>
        <taxon>Bacillota</taxon>
        <taxon>Bacilli</taxon>
        <taxon>Bacillales</taxon>
        <taxon>Caryophanaceae</taxon>
        <taxon>Metalysinibacillus</taxon>
    </lineage>
</organism>
<evidence type="ECO:0000256" key="1">
    <source>
        <dbReference type="SAM" id="Phobius"/>
    </source>
</evidence>
<proteinExistence type="predicted"/>
<dbReference type="EMBL" id="LN483081">
    <property type="protein sequence ID" value="CEA05977.1"/>
    <property type="molecule type" value="Genomic_DNA"/>
</dbReference>
<accession>A0A078MKL6</accession>
<sequence>MDDKQFEQRMNLAKKSYDRMESTFNAQAVIEQLQEQPPTCPRPQRQKWRKPITILVSIASFILLVFIIYSAPRDIAMTNQEKLLEHLHQQEKEMQQTLGLSDEAMKYLEVTKMIAYIKEGVEEQFINDLYTMYVDDNMINFQLPPTNQNFGLYEDLLTAYNSDLWDGKLTPTLIKKAQAQHIELVTQNKKERFYLRLPQAVYDELDDQLKNLALYYQYGNLNDGNYTSQELQPILQAYERLLLNGEDVLMDYVNGLAFVLANPSDQTRLALQNGAYGEVAKEAYLHHQDGVSRDLLQYELAQQFNIVDTSNYTEFGMSIDANLAVMQDIMNTYTPSVLMTIREQYVNTAIFYILAKQQGIDVSSFTDRDYEVPLDFNLATADVEIKGHADYGKVQIIFKTEAYTITLPMYSNIEGDKLLWRIGKA</sequence>
<keyword evidence="1" id="KW-0472">Membrane</keyword>
<gene>
    <name evidence="2" type="ORF">BN1050_02745</name>
</gene>
<protein>
    <submittedName>
        <fullName evidence="2">Uncharacterized protein</fullName>
    </submittedName>
</protein>
<dbReference type="AlphaFoldDB" id="A0A078MKL6"/>
<reference evidence="2" key="1">
    <citation type="submission" date="2014-07" db="EMBL/GenBank/DDBJ databases">
        <authorList>
            <person name="Urmite Genomes Urmite Genomes"/>
        </authorList>
    </citation>
    <scope>NUCLEOTIDE SEQUENCE</scope>
    <source>
        <strain evidence="2">13S34_air</strain>
    </source>
</reference>
<feature type="transmembrane region" description="Helical" evidence="1">
    <location>
        <begin position="52"/>
        <end position="71"/>
    </location>
</feature>